<feature type="transmembrane region" description="Helical" evidence="1">
    <location>
        <begin position="44"/>
        <end position="66"/>
    </location>
</feature>
<gene>
    <name evidence="2" type="ORF">FJU30_17880</name>
</gene>
<dbReference type="OrthoDB" id="4727912at2"/>
<keyword evidence="3" id="KW-1185">Reference proteome</keyword>
<proteinExistence type="predicted"/>
<evidence type="ECO:0000256" key="1">
    <source>
        <dbReference type="SAM" id="Phobius"/>
    </source>
</evidence>
<accession>A0A5J5FWR2</accession>
<keyword evidence="1" id="KW-0812">Transmembrane</keyword>
<dbReference type="EMBL" id="VYKJ01000010">
    <property type="protein sequence ID" value="KAA8997778.1"/>
    <property type="molecule type" value="Genomic_DNA"/>
</dbReference>
<comment type="caution">
    <text evidence="2">The sequence shown here is derived from an EMBL/GenBank/DDBJ whole genome shotgun (WGS) entry which is preliminary data.</text>
</comment>
<name>A0A5J5FWR2_9GAMM</name>
<evidence type="ECO:0000313" key="3">
    <source>
        <dbReference type="Proteomes" id="UP000335415"/>
    </source>
</evidence>
<organism evidence="2 3">
    <name type="scientific">Affinibrenneria salicis</name>
    <dbReference type="NCBI Taxonomy" id="2590031"/>
    <lineage>
        <taxon>Bacteria</taxon>
        <taxon>Pseudomonadati</taxon>
        <taxon>Pseudomonadota</taxon>
        <taxon>Gammaproteobacteria</taxon>
        <taxon>Enterobacterales</taxon>
        <taxon>Pectobacteriaceae</taxon>
        <taxon>Affinibrenneria</taxon>
    </lineage>
</organism>
<feature type="transmembrane region" description="Helical" evidence="1">
    <location>
        <begin position="111"/>
        <end position="129"/>
    </location>
</feature>
<sequence>MYADRELKYPRKWQTRFVFFDRHGAPNTKAYRAALKQETFLRRILIRINFIAFFFGFIYFFLIGLWRKALSMLALSYAINRITELLITKALMWHLITLGGAFLLNIAISLVYMLLYMVLWGLLANYAWYLKEVKNSTSWNPFEGFL</sequence>
<dbReference type="Pfam" id="PF10947">
    <property type="entry name" value="DUF2628"/>
    <property type="match status" value="1"/>
</dbReference>
<keyword evidence="1" id="KW-1133">Transmembrane helix</keyword>
<keyword evidence="1" id="KW-0472">Membrane</keyword>
<evidence type="ECO:0000313" key="2">
    <source>
        <dbReference type="EMBL" id="KAA8997778.1"/>
    </source>
</evidence>
<dbReference type="AlphaFoldDB" id="A0A5J5FWR2"/>
<dbReference type="InterPro" id="IPR024399">
    <property type="entry name" value="DUF2628"/>
</dbReference>
<dbReference type="Proteomes" id="UP000335415">
    <property type="component" value="Unassembled WGS sequence"/>
</dbReference>
<protein>
    <submittedName>
        <fullName evidence="2">DUF2628 domain-containing protein</fullName>
    </submittedName>
</protein>
<reference evidence="2 3" key="1">
    <citation type="submission" date="2019-09" db="EMBL/GenBank/DDBJ databases">
        <authorList>
            <person name="Li Y."/>
        </authorList>
    </citation>
    <scope>NUCLEOTIDE SEQUENCE [LARGE SCALE GENOMIC DNA]</scope>
    <source>
        <strain evidence="2 3">L3-3HA</strain>
    </source>
</reference>